<gene>
    <name evidence="7" type="ORF">I6U48_11785</name>
</gene>
<evidence type="ECO:0000259" key="6">
    <source>
        <dbReference type="Pfam" id="PF24961"/>
    </source>
</evidence>
<keyword evidence="2 4" id="KW-1133">Transmembrane helix</keyword>
<proteinExistence type="predicted"/>
<name>A0A949WR61_9CLOT</name>
<dbReference type="Pfam" id="PF01957">
    <property type="entry name" value="NfeD"/>
    <property type="match status" value="1"/>
</dbReference>
<accession>A0A949WR61</accession>
<reference evidence="7" key="1">
    <citation type="submission" date="2020-12" db="EMBL/GenBank/DDBJ databases">
        <title>Clostridium thailandense sp. nov., a novel acetogenic bacterium isolated from peat land soil in Thailand.</title>
        <authorList>
            <person name="Chaikitkaew S."/>
            <person name="Birkeland N.K."/>
        </authorList>
    </citation>
    <scope>NUCLEOTIDE SEQUENCE</scope>
    <source>
        <strain evidence="7">PL3</strain>
    </source>
</reference>
<evidence type="ECO:0000259" key="5">
    <source>
        <dbReference type="Pfam" id="PF01957"/>
    </source>
</evidence>
<evidence type="ECO:0000313" key="7">
    <source>
        <dbReference type="EMBL" id="MBV7273591.1"/>
    </source>
</evidence>
<evidence type="ECO:0000256" key="4">
    <source>
        <dbReference type="SAM" id="Phobius"/>
    </source>
</evidence>
<feature type="transmembrane region" description="Helical" evidence="4">
    <location>
        <begin position="59"/>
        <end position="78"/>
    </location>
</feature>
<dbReference type="GO" id="GO:0005886">
    <property type="term" value="C:plasma membrane"/>
    <property type="evidence" value="ECO:0007669"/>
    <property type="project" value="TreeGrafter"/>
</dbReference>
<dbReference type="PANTHER" id="PTHR33507:SF3">
    <property type="entry name" value="INNER MEMBRANE PROTEIN YBBJ"/>
    <property type="match status" value="1"/>
</dbReference>
<evidence type="ECO:0000313" key="8">
    <source>
        <dbReference type="Proteomes" id="UP000694308"/>
    </source>
</evidence>
<comment type="caution">
    <text evidence="7">The sequence shown here is derived from an EMBL/GenBank/DDBJ whole genome shotgun (WGS) entry which is preliminary data.</text>
</comment>
<evidence type="ECO:0000256" key="1">
    <source>
        <dbReference type="ARBA" id="ARBA00022692"/>
    </source>
</evidence>
<evidence type="ECO:0008006" key="9">
    <source>
        <dbReference type="Google" id="ProtNLM"/>
    </source>
</evidence>
<dbReference type="InterPro" id="IPR052165">
    <property type="entry name" value="Membrane_assoc_protease"/>
</dbReference>
<dbReference type="InterPro" id="IPR056739">
    <property type="entry name" value="NfeD_membrane"/>
</dbReference>
<keyword evidence="1 4" id="KW-0812">Transmembrane</keyword>
<organism evidence="7 8">
    <name type="scientific">Clostridium thailandense</name>
    <dbReference type="NCBI Taxonomy" id="2794346"/>
    <lineage>
        <taxon>Bacteria</taxon>
        <taxon>Bacillati</taxon>
        <taxon>Bacillota</taxon>
        <taxon>Clostridia</taxon>
        <taxon>Eubacteriales</taxon>
        <taxon>Clostridiaceae</taxon>
        <taxon>Clostridium</taxon>
    </lineage>
</organism>
<evidence type="ECO:0000256" key="3">
    <source>
        <dbReference type="ARBA" id="ARBA00023136"/>
    </source>
</evidence>
<dbReference type="Proteomes" id="UP000694308">
    <property type="component" value="Unassembled WGS sequence"/>
</dbReference>
<feature type="domain" description="NfeD-like C-terminal" evidence="5">
    <location>
        <begin position="111"/>
        <end position="163"/>
    </location>
</feature>
<dbReference type="PANTHER" id="PTHR33507">
    <property type="entry name" value="INNER MEMBRANE PROTEIN YBBJ"/>
    <property type="match status" value="1"/>
</dbReference>
<feature type="transmembrane region" description="Helical" evidence="4">
    <location>
        <begin position="34"/>
        <end position="53"/>
    </location>
</feature>
<dbReference type="EMBL" id="JAEEGC010000050">
    <property type="protein sequence ID" value="MBV7273591.1"/>
    <property type="molecule type" value="Genomic_DNA"/>
</dbReference>
<feature type="domain" description="NfeD integral membrane" evidence="6">
    <location>
        <begin position="6"/>
        <end position="75"/>
    </location>
</feature>
<dbReference type="RefSeq" id="WP_218320660.1">
    <property type="nucleotide sequence ID" value="NZ_JAEEGC010000050.1"/>
</dbReference>
<evidence type="ECO:0000256" key="2">
    <source>
        <dbReference type="ARBA" id="ARBA00022989"/>
    </source>
</evidence>
<dbReference type="InterPro" id="IPR002810">
    <property type="entry name" value="NfeD-like_C"/>
</dbReference>
<feature type="transmembrane region" description="Helical" evidence="4">
    <location>
        <begin position="6"/>
        <end position="27"/>
    </location>
</feature>
<sequence length="166" mass="18165">MELVNFLSSISWIAFLCFGFGFLLVIVEMFHPGFGFPGISGGILLIIGVILTATSVMEVLILLAVIISVLGIALTLVLKSATKGRLSKILILHETQKKEAGYTGTEDLKYFIDQEGITITILRPAGIAEFNGIKLDVVSEGEFISKDKKVKIIKVEGRRIVVRQIE</sequence>
<protein>
    <recommendedName>
        <fullName evidence="9">NfeD-like C-terminal domain-containing protein</fullName>
    </recommendedName>
</protein>
<keyword evidence="3 4" id="KW-0472">Membrane</keyword>
<dbReference type="AlphaFoldDB" id="A0A949WR61"/>
<dbReference type="Pfam" id="PF24961">
    <property type="entry name" value="NfeD_membrane"/>
    <property type="match status" value="1"/>
</dbReference>
<keyword evidence="8" id="KW-1185">Reference proteome</keyword>